<dbReference type="Gene3D" id="3.40.190.120">
    <property type="entry name" value="Osmoprotection protein (prox), domain 2"/>
    <property type="match status" value="1"/>
</dbReference>
<dbReference type="GO" id="GO:0022857">
    <property type="term" value="F:transmembrane transporter activity"/>
    <property type="evidence" value="ECO:0007669"/>
    <property type="project" value="InterPro"/>
</dbReference>
<dbReference type="SUPFAM" id="SSF53850">
    <property type="entry name" value="Periplasmic binding protein-like II"/>
    <property type="match status" value="1"/>
</dbReference>
<dbReference type="Proteomes" id="UP000257039">
    <property type="component" value="Unassembled WGS sequence"/>
</dbReference>
<feature type="domain" description="ABC transmembrane type-1" evidence="9">
    <location>
        <begin position="297"/>
        <end position="476"/>
    </location>
</feature>
<feature type="transmembrane region" description="Helical" evidence="8">
    <location>
        <begin position="301"/>
        <end position="323"/>
    </location>
</feature>
<proteinExistence type="inferred from homology"/>
<dbReference type="Pfam" id="PF00528">
    <property type="entry name" value="BPD_transp_1"/>
    <property type="match status" value="1"/>
</dbReference>
<dbReference type="PANTHER" id="PTHR30177:SF4">
    <property type="entry name" value="OSMOPROTECTANT IMPORT PERMEASE PROTEIN OSMW"/>
    <property type="match status" value="1"/>
</dbReference>
<evidence type="ECO:0000313" key="10">
    <source>
        <dbReference type="EMBL" id="RDH43025.1"/>
    </source>
</evidence>
<comment type="similarity">
    <text evidence="8">Belongs to the binding-protein-dependent transport system permease family.</text>
</comment>
<dbReference type="GO" id="GO:0043190">
    <property type="term" value="C:ATP-binding cassette (ABC) transporter complex"/>
    <property type="evidence" value="ECO:0007669"/>
    <property type="project" value="InterPro"/>
</dbReference>
<dbReference type="InterPro" id="IPR007210">
    <property type="entry name" value="ABC_Gly_betaine_transp_sub-bd"/>
</dbReference>
<name>A0A4P9VIH3_9GAMM</name>
<comment type="subcellular location">
    <subcellularLocation>
        <location evidence="1 8">Cell membrane</location>
        <topology evidence="1 8">Multi-pass membrane protein</topology>
    </subcellularLocation>
</comment>
<dbReference type="Pfam" id="PF04069">
    <property type="entry name" value="OpuAC"/>
    <property type="match status" value="1"/>
</dbReference>
<dbReference type="PANTHER" id="PTHR30177">
    <property type="entry name" value="GLYCINE BETAINE/L-PROLINE TRANSPORT SYSTEM PERMEASE PROTEIN PROW"/>
    <property type="match status" value="1"/>
</dbReference>
<gene>
    <name evidence="10" type="ORF">B9G39_05930</name>
</gene>
<reference evidence="10 11" key="1">
    <citation type="submission" date="2017-04" db="EMBL/GenBank/DDBJ databases">
        <title>Draft genome sequence of Zooshikella ganghwensis VG4 isolated from Red Sea sediments.</title>
        <authorList>
            <person name="Rehman Z."/>
            <person name="Alam I."/>
            <person name="Kamau A."/>
            <person name="Bajic V."/>
            <person name="Leiknes T."/>
        </authorList>
    </citation>
    <scope>NUCLEOTIDE SEQUENCE [LARGE SCALE GENOMIC DNA]</scope>
    <source>
        <strain evidence="10 11">VG4</strain>
    </source>
</reference>
<sequence length="493" mass="54248">MNRWLIVFIVGLLLPLQSLAKTVVVGSKAFNEGYLLGEIIAQKLTHDGFDVERKLGLGKTIITYEALKQGEIDVYVEYTGTLAQAILKLENTPSLNALQQHAKQEGIKILPRLGFNNTYALVISEQMAKKNNISKISDLVNYPDLNLGISHEFLKRKDGWQPLAAAYGLPYQPVGIEHSLAYQAIANKQIAITDAYTTDGDIARYHLRILKDDKNFFPRYDAVPLVRTDADPALIKSLQDLANHIDEAKMQQLNSQVVNDDQSFAEVAEQFLTDEALIQKSNTQDLNSPWQSLPRYIIEHLQLTILALICSCVVGIPLSIAVYRRPQASRMLVYCTGLLQTIPSIALLALMIPLLGIGWVPAVVALFLYSLLPIVRNTLTALLTLDPVMQQVAVGMGLTPREQLRHVYIPLAVPMIFSGIRTAAIINIGTATLAAFIGAGGLGEPIVMGLSLNDTTLVLFGAIPAALLAILTEWLFEGVERRFIPAHLRNTLG</sequence>
<evidence type="ECO:0000256" key="3">
    <source>
        <dbReference type="ARBA" id="ARBA00022692"/>
    </source>
</evidence>
<evidence type="ECO:0000256" key="4">
    <source>
        <dbReference type="ARBA" id="ARBA00022989"/>
    </source>
</evidence>
<dbReference type="GO" id="GO:0031460">
    <property type="term" value="P:glycine betaine transport"/>
    <property type="evidence" value="ECO:0007669"/>
    <property type="project" value="TreeGrafter"/>
</dbReference>
<dbReference type="InterPro" id="IPR000515">
    <property type="entry name" value="MetI-like"/>
</dbReference>
<keyword evidence="11" id="KW-1185">Reference proteome</keyword>
<evidence type="ECO:0000256" key="7">
    <source>
        <dbReference type="ARBA" id="ARBA00035652"/>
    </source>
</evidence>
<protein>
    <submittedName>
        <fullName evidence="10">ABC transporter permease subunit</fullName>
    </submittedName>
</protein>
<dbReference type="FunFam" id="1.10.3720.10:FF:000001">
    <property type="entry name" value="Glycine betaine ABC transporter, permease"/>
    <property type="match status" value="1"/>
</dbReference>
<dbReference type="CDD" id="cd06261">
    <property type="entry name" value="TM_PBP2"/>
    <property type="match status" value="1"/>
</dbReference>
<comment type="similarity">
    <text evidence="6">In the C-terminal section; belongs to the OsmX family.</text>
</comment>
<dbReference type="InterPro" id="IPR051204">
    <property type="entry name" value="ABC_transp_perm/SBD"/>
</dbReference>
<evidence type="ECO:0000256" key="6">
    <source>
        <dbReference type="ARBA" id="ARBA00035642"/>
    </source>
</evidence>
<feature type="transmembrane region" description="Helical" evidence="8">
    <location>
        <begin position="411"/>
        <end position="437"/>
    </location>
</feature>
<evidence type="ECO:0000256" key="2">
    <source>
        <dbReference type="ARBA" id="ARBA00022448"/>
    </source>
</evidence>
<keyword evidence="3 8" id="KW-0812">Transmembrane</keyword>
<evidence type="ECO:0000256" key="1">
    <source>
        <dbReference type="ARBA" id="ARBA00004651"/>
    </source>
</evidence>
<evidence type="ECO:0000256" key="8">
    <source>
        <dbReference type="RuleBase" id="RU363032"/>
    </source>
</evidence>
<dbReference type="RefSeq" id="WP_094786427.1">
    <property type="nucleotide sequence ID" value="NZ_NDXW01000001.1"/>
</dbReference>
<evidence type="ECO:0000259" key="9">
    <source>
        <dbReference type="PROSITE" id="PS50928"/>
    </source>
</evidence>
<comment type="similarity">
    <text evidence="7">In the N-terminal section; belongs to the binding-protein-dependent transport system permease family.</text>
</comment>
<keyword evidence="5 8" id="KW-0472">Membrane</keyword>
<evidence type="ECO:0000256" key="5">
    <source>
        <dbReference type="ARBA" id="ARBA00023136"/>
    </source>
</evidence>
<evidence type="ECO:0000313" key="11">
    <source>
        <dbReference type="Proteomes" id="UP000257039"/>
    </source>
</evidence>
<dbReference type="Gene3D" id="1.10.3720.10">
    <property type="entry name" value="MetI-like"/>
    <property type="match status" value="1"/>
</dbReference>
<dbReference type="Gene3D" id="3.40.190.10">
    <property type="entry name" value="Periplasmic binding protein-like II"/>
    <property type="match status" value="1"/>
</dbReference>
<organism evidence="10 11">
    <name type="scientific">Zooshikella ganghwensis</name>
    <dbReference type="NCBI Taxonomy" id="202772"/>
    <lineage>
        <taxon>Bacteria</taxon>
        <taxon>Pseudomonadati</taxon>
        <taxon>Pseudomonadota</taxon>
        <taxon>Gammaproteobacteria</taxon>
        <taxon>Oceanospirillales</taxon>
        <taxon>Zooshikellaceae</taxon>
        <taxon>Zooshikella</taxon>
    </lineage>
</organism>
<dbReference type="PROSITE" id="PS50928">
    <property type="entry name" value="ABC_TM1"/>
    <property type="match status" value="1"/>
</dbReference>
<keyword evidence="4 8" id="KW-1133">Transmembrane helix</keyword>
<dbReference type="SUPFAM" id="SSF161098">
    <property type="entry name" value="MetI-like"/>
    <property type="match status" value="1"/>
</dbReference>
<comment type="caution">
    <text evidence="10">The sequence shown here is derived from an EMBL/GenBank/DDBJ whole genome shotgun (WGS) entry which is preliminary data.</text>
</comment>
<dbReference type="InterPro" id="IPR035906">
    <property type="entry name" value="MetI-like_sf"/>
</dbReference>
<feature type="transmembrane region" description="Helical" evidence="8">
    <location>
        <begin position="457"/>
        <end position="476"/>
    </location>
</feature>
<dbReference type="AlphaFoldDB" id="A0A4P9VIH3"/>
<keyword evidence="2 8" id="KW-0813">Transport</keyword>
<accession>A0A4P9VIH3</accession>
<dbReference type="EMBL" id="NDXW01000001">
    <property type="protein sequence ID" value="RDH43025.1"/>
    <property type="molecule type" value="Genomic_DNA"/>
</dbReference>
<feature type="transmembrane region" description="Helical" evidence="8">
    <location>
        <begin position="344"/>
        <end position="372"/>
    </location>
</feature>